<comment type="caution">
    <text evidence="2">The sequence shown here is derived from an EMBL/GenBank/DDBJ whole genome shotgun (WGS) entry which is preliminary data.</text>
</comment>
<reference evidence="2 3" key="1">
    <citation type="journal article" date="2019" name="Sci. Rep.">
        <title>Orb-weaving spider Araneus ventricosus genome elucidates the spidroin gene catalogue.</title>
        <authorList>
            <person name="Kono N."/>
            <person name="Nakamura H."/>
            <person name="Ohtoshi R."/>
            <person name="Moran D.A.P."/>
            <person name="Shinohara A."/>
            <person name="Yoshida Y."/>
            <person name="Fujiwara M."/>
            <person name="Mori M."/>
            <person name="Tomita M."/>
            <person name="Arakawa K."/>
        </authorList>
    </citation>
    <scope>NUCLEOTIDE SEQUENCE [LARGE SCALE GENOMIC DNA]</scope>
</reference>
<organism evidence="2 3">
    <name type="scientific">Araneus ventricosus</name>
    <name type="common">Orbweaver spider</name>
    <name type="synonym">Epeira ventricosa</name>
    <dbReference type="NCBI Taxonomy" id="182803"/>
    <lineage>
        <taxon>Eukaryota</taxon>
        <taxon>Metazoa</taxon>
        <taxon>Ecdysozoa</taxon>
        <taxon>Arthropoda</taxon>
        <taxon>Chelicerata</taxon>
        <taxon>Arachnida</taxon>
        <taxon>Araneae</taxon>
        <taxon>Araneomorphae</taxon>
        <taxon>Entelegynae</taxon>
        <taxon>Araneoidea</taxon>
        <taxon>Araneidae</taxon>
        <taxon>Araneus</taxon>
    </lineage>
</organism>
<dbReference type="AlphaFoldDB" id="A0A4Y2B0Q9"/>
<dbReference type="EMBL" id="BGPR01000040">
    <property type="protein sequence ID" value="GBL84925.1"/>
    <property type="molecule type" value="Genomic_DNA"/>
</dbReference>
<gene>
    <name evidence="2" type="ORF">AVEN_42194_1</name>
</gene>
<evidence type="ECO:0000313" key="3">
    <source>
        <dbReference type="Proteomes" id="UP000499080"/>
    </source>
</evidence>
<proteinExistence type="predicted"/>
<evidence type="ECO:0000313" key="2">
    <source>
        <dbReference type="EMBL" id="GBL84925.1"/>
    </source>
</evidence>
<evidence type="ECO:0000256" key="1">
    <source>
        <dbReference type="SAM" id="MobiDB-lite"/>
    </source>
</evidence>
<keyword evidence="3" id="KW-1185">Reference proteome</keyword>
<name>A0A4Y2B0Q9_ARAVE</name>
<sequence>MVPFLLPSGSAKDTHQFGYAFADGLSRPTPNGAGLRAVKEPTDTGSSQESAGMSEYTADKDGYKAVIRSNRPGTSDHACRCV</sequence>
<dbReference type="Proteomes" id="UP000499080">
    <property type="component" value="Unassembled WGS sequence"/>
</dbReference>
<feature type="region of interest" description="Disordered" evidence="1">
    <location>
        <begin position="29"/>
        <end position="62"/>
    </location>
</feature>
<accession>A0A4Y2B0Q9</accession>
<dbReference type="OrthoDB" id="6358661at2759"/>
<protein>
    <submittedName>
        <fullName evidence="2">Uncharacterized protein</fullName>
    </submittedName>
</protein>